<feature type="compositionally biased region" description="Low complexity" evidence="7">
    <location>
        <begin position="33"/>
        <end position="64"/>
    </location>
</feature>
<name>S0FRS8_RUMCE</name>
<dbReference type="Pfam" id="PF09084">
    <property type="entry name" value="NMT1"/>
    <property type="match status" value="1"/>
</dbReference>
<dbReference type="GO" id="GO:0042626">
    <property type="term" value="F:ATPase-coupled transmembrane transporter activity"/>
    <property type="evidence" value="ECO:0007669"/>
    <property type="project" value="InterPro"/>
</dbReference>
<dbReference type="PANTHER" id="PTHR30024:SF42">
    <property type="entry name" value="ALIPHATIC SULFONATES-BINDING PROTEIN-RELATED"/>
    <property type="match status" value="1"/>
</dbReference>
<dbReference type="PANTHER" id="PTHR30024">
    <property type="entry name" value="ALIPHATIC SULFONATES-BINDING PROTEIN-RELATED"/>
    <property type="match status" value="1"/>
</dbReference>
<dbReference type="STRING" id="1195236.CTER_2315"/>
<evidence type="ECO:0000256" key="4">
    <source>
        <dbReference type="ARBA" id="ARBA00022729"/>
    </source>
</evidence>
<feature type="signal peptide" evidence="8">
    <location>
        <begin position="1"/>
        <end position="26"/>
    </location>
</feature>
<dbReference type="Gene3D" id="3.40.190.10">
    <property type="entry name" value="Periplasmic binding protein-like II"/>
    <property type="match status" value="2"/>
</dbReference>
<comment type="function">
    <text evidence="5">Part of a binding-protein-dependent transport system for aliphatic sulfonates. Putative binding protein.</text>
</comment>
<sequence length="368" mass="39250">MLKNKIIKRILSTSLSLLLITTTAGCGNTSGDTKSAASTQSSAVSTAPAGTSQSQAAGTSAQSTEQETSADKNIVVKYGYQPGHSQVVIADKKGFFKEEFEKDNITFQFSKFQSGPALITSLTAGELDFGQTGDIPALSARANNVDIKIVGKYISSDQVNSLLVTKNSGIKTIAELKGKKVGVTIGSTCHQLLYIYLESAGLKPADIQQVNLMPGDIVSSLVSGNVDAAVTWEPYASMTLAKGVTDKLADGVGYKKEVDVIIANNPFLQQHPDVTARILKVLDKAGKWVAQNQEEALKIVGTDAGVDPSVLAPMFSKVVVDDIGLNSEDIDSIKKSQEFLRKYQIIKKDVDVDALIDTQYLKLAGIQN</sequence>
<dbReference type="PROSITE" id="PS51257">
    <property type="entry name" value="PROKAR_LIPOPROTEIN"/>
    <property type="match status" value="1"/>
</dbReference>
<feature type="domain" description="Solute-binding protein family 3/N-terminal" evidence="9">
    <location>
        <begin position="75"/>
        <end position="292"/>
    </location>
</feature>
<evidence type="ECO:0000256" key="7">
    <source>
        <dbReference type="SAM" id="MobiDB-lite"/>
    </source>
</evidence>
<dbReference type="eggNOG" id="COG0715">
    <property type="taxonomic scope" value="Bacteria"/>
</dbReference>
<keyword evidence="3" id="KW-0813">Transport</keyword>
<reference evidence="10 11" key="1">
    <citation type="journal article" date="2013" name="Genome Announc.">
        <title>Draft Genome Sequence of the Cellulolytic, Mesophilic, Anaerobic Bacterium Clostridium termitidis Strain CT1112 (DSM 5398).</title>
        <authorList>
            <person name="Lal S."/>
            <person name="Ramachandran U."/>
            <person name="Zhang X."/>
            <person name="Munir R."/>
            <person name="Sparling R."/>
            <person name="Levin D.B."/>
        </authorList>
    </citation>
    <scope>NUCLEOTIDE SEQUENCE [LARGE SCALE GENOMIC DNA]</scope>
    <source>
        <strain evidence="10 11">CT1112</strain>
    </source>
</reference>
<dbReference type="SUPFAM" id="SSF53850">
    <property type="entry name" value="Periplasmic binding protein-like II"/>
    <property type="match status" value="1"/>
</dbReference>
<dbReference type="GO" id="GO:0016020">
    <property type="term" value="C:membrane"/>
    <property type="evidence" value="ECO:0007669"/>
    <property type="project" value="InterPro"/>
</dbReference>
<evidence type="ECO:0000256" key="3">
    <source>
        <dbReference type="ARBA" id="ARBA00022448"/>
    </source>
</evidence>
<evidence type="ECO:0000256" key="5">
    <source>
        <dbReference type="ARBA" id="ARBA00055538"/>
    </source>
</evidence>
<evidence type="ECO:0000256" key="6">
    <source>
        <dbReference type="ARBA" id="ARBA00070228"/>
    </source>
</evidence>
<accession>S0FRS8</accession>
<feature type="chain" id="PRO_5038871327" description="Putative aliphatic sulfonates-binding protein" evidence="8">
    <location>
        <begin position="27"/>
        <end position="368"/>
    </location>
</feature>
<protein>
    <recommendedName>
        <fullName evidence="6">Putative aliphatic sulfonates-binding protein</fullName>
    </recommendedName>
</protein>
<dbReference type="PATRIC" id="fig|1195236.3.peg.2623"/>
<dbReference type="Proteomes" id="UP000014155">
    <property type="component" value="Unassembled WGS sequence"/>
</dbReference>
<dbReference type="InterPro" id="IPR015168">
    <property type="entry name" value="SsuA/THI5"/>
</dbReference>
<comment type="subcellular location">
    <subcellularLocation>
        <location evidence="1">Periplasm</location>
    </subcellularLocation>
</comment>
<dbReference type="SMART" id="SM00062">
    <property type="entry name" value="PBPb"/>
    <property type="match status" value="1"/>
</dbReference>
<evidence type="ECO:0000313" key="10">
    <source>
        <dbReference type="EMBL" id="EMS71859.1"/>
    </source>
</evidence>
<keyword evidence="4 8" id="KW-0732">Signal</keyword>
<comment type="similarity">
    <text evidence="2">Belongs to the bacterial solute-binding protein SsuA/TauA family.</text>
</comment>
<dbReference type="RefSeq" id="WP_004625839.1">
    <property type="nucleotide sequence ID" value="NZ_AORV01000033.1"/>
</dbReference>
<evidence type="ECO:0000256" key="1">
    <source>
        <dbReference type="ARBA" id="ARBA00004418"/>
    </source>
</evidence>
<organism evidence="10 11">
    <name type="scientific">Ruminiclostridium cellobioparum subsp. termitidis CT1112</name>
    <dbReference type="NCBI Taxonomy" id="1195236"/>
    <lineage>
        <taxon>Bacteria</taxon>
        <taxon>Bacillati</taxon>
        <taxon>Bacillota</taxon>
        <taxon>Clostridia</taxon>
        <taxon>Eubacteriales</taxon>
        <taxon>Oscillospiraceae</taxon>
        <taxon>Ruminiclostridium</taxon>
    </lineage>
</organism>
<gene>
    <name evidence="10" type="ORF">CTER_2315</name>
</gene>
<evidence type="ECO:0000259" key="9">
    <source>
        <dbReference type="SMART" id="SM00062"/>
    </source>
</evidence>
<dbReference type="InterPro" id="IPR010067">
    <property type="entry name" value="ABC_SsuA_sub-bd"/>
</dbReference>
<feature type="region of interest" description="Disordered" evidence="7">
    <location>
        <begin position="29"/>
        <end position="68"/>
    </location>
</feature>
<dbReference type="AlphaFoldDB" id="S0FRS8"/>
<dbReference type="InterPro" id="IPR001638">
    <property type="entry name" value="Solute-binding_3/MltF_N"/>
</dbReference>
<comment type="caution">
    <text evidence="10">The sequence shown here is derived from an EMBL/GenBank/DDBJ whole genome shotgun (WGS) entry which is preliminary data.</text>
</comment>
<evidence type="ECO:0000256" key="2">
    <source>
        <dbReference type="ARBA" id="ARBA00010742"/>
    </source>
</evidence>
<evidence type="ECO:0000256" key="8">
    <source>
        <dbReference type="SAM" id="SignalP"/>
    </source>
</evidence>
<proteinExistence type="inferred from homology"/>
<dbReference type="NCBIfam" id="TIGR01728">
    <property type="entry name" value="SsuA_fam"/>
    <property type="match status" value="1"/>
</dbReference>
<evidence type="ECO:0000313" key="11">
    <source>
        <dbReference type="Proteomes" id="UP000014155"/>
    </source>
</evidence>
<dbReference type="GO" id="GO:0042597">
    <property type="term" value="C:periplasmic space"/>
    <property type="evidence" value="ECO:0007669"/>
    <property type="project" value="UniProtKB-SubCell"/>
</dbReference>
<dbReference type="FunFam" id="3.40.190.10:FF:000050">
    <property type="entry name" value="Sulfonate ABC transporter substrate-binding protein"/>
    <property type="match status" value="1"/>
</dbReference>
<dbReference type="EMBL" id="AORV01000033">
    <property type="protein sequence ID" value="EMS71859.1"/>
    <property type="molecule type" value="Genomic_DNA"/>
</dbReference>
<keyword evidence="11" id="KW-1185">Reference proteome</keyword>